<dbReference type="NCBIfam" id="TIGR04057">
    <property type="entry name" value="SusC_RagA_signa"/>
    <property type="match status" value="1"/>
</dbReference>
<keyword evidence="2" id="KW-0812">Transmembrane</keyword>
<dbReference type="InterPro" id="IPR039426">
    <property type="entry name" value="TonB-dep_rcpt-like"/>
</dbReference>
<proteinExistence type="inferred from homology"/>
<dbReference type="FunFam" id="2.60.40.1120:FF:000003">
    <property type="entry name" value="Outer membrane protein Omp121"/>
    <property type="match status" value="1"/>
</dbReference>
<dbReference type="Pfam" id="PF07715">
    <property type="entry name" value="Plug"/>
    <property type="match status" value="1"/>
</dbReference>
<sequence>MKKYQEKSIPKERFRNLHTRFLFLLLFMFMSLLAYSQTQITKGTVYDSSNDPIIGASVTIKGTTKATMTDVDGKFSIETSRNDVLIVSYIGFSKKEVPVNNQNNLSIILEENRQVLDEVVVVGYGTQKKTTLTGAVSAINNKEISTTKNESLVNMMTGKIPGVRVVQRSSEPGSFNNRFDIRGLGNPLVVIDGVPRDDFARMDPNEIESISVLKDASAAIYGVRAANGVILITTRKGNSEGSKFDITYSANFGFQQPIGFPNSTDAIQYMTLKNEASRRNFNNNYVNPVPLPYGESEFEAFNNGTRVSSDWRGAVMRDITPQSQHSLNMAGSSKNISYFFNLGYMKQDGITKTKYPNYDKWNVRANVDAKITSFLRSEFRVAGMMDERNDINGGSWNLIKNTWLAKSTESMYANNNPLYPTAETDENPLLLMDPNKSGYFNNKGRSFQSSLALIFDVPGVKGLSAKAMYSYDYKDNDWKNYVRTYSLYKYDTGNDTYNEYVKNTPSKVARGFGKNISNLMQLSLNYDRTFFEKHNVKALFLYEESGNEGDNFNAQRNLSLEVLHLFAGDADGQIAGMDAGGLYDQQRKSFVGRINYDYASKYLLEFSFRRDGSSKFSSNGRWGWFPSASAGWRISEEKFVKEFEPLSFINNLKIRSSYGEMGDDGALNYQFLTGYDYPSGGAVFGGEFINGIGFRGIANTYLTWYTSKTFNIGVDIDLWDGLLGFQYDYFIRKREGLFTDRLLSLPGTYGAKLPQENLNSDKTMGYEVVLTHRNKVSDFVYNVSANMSLTRTKNDYFEQGRAGNSYEHWKGNYNNRYKNIWWGQTYGGQFTSYDQILNYDVNAGGGNHATLPGDYYYKDLNGDGVIDGWDETPIATRELPYINYGITLAAEYKGIDINMLFQGTAKSWTRYYEMLNVPLAFDKNTLDFFMDRWHPTDPNADVYDPNTEWTSGFFPMTGNGSAWGEGTRAVQNAAYLRLKSIELGYTLPKKLTTKVGVSNARIYVNAYNLFTLTGLKYIDPEHPGGGADANDKPENDLYGYMYPLTRTYNVGFSLTF</sequence>
<evidence type="ECO:0000313" key="5">
    <source>
        <dbReference type="Proteomes" id="UP000298285"/>
    </source>
</evidence>
<dbReference type="GO" id="GO:0015344">
    <property type="term" value="F:siderophore uptake transmembrane transporter activity"/>
    <property type="evidence" value="ECO:0007669"/>
    <property type="project" value="TreeGrafter"/>
</dbReference>
<comment type="similarity">
    <text evidence="2">Belongs to the TonB-dependent receptor family.</text>
</comment>
<dbReference type="Proteomes" id="UP000298285">
    <property type="component" value="Unassembled WGS sequence"/>
</dbReference>
<evidence type="ECO:0000259" key="3">
    <source>
        <dbReference type="Pfam" id="PF07715"/>
    </source>
</evidence>
<dbReference type="Gene3D" id="2.170.130.10">
    <property type="entry name" value="TonB-dependent receptor, plug domain"/>
    <property type="match status" value="1"/>
</dbReference>
<reference evidence="4 5" key="1">
    <citation type="submission" date="2019-03" db="EMBL/GenBank/DDBJ databases">
        <title>Diversity of the mouse oral microbiome.</title>
        <authorList>
            <person name="Joseph S."/>
            <person name="Aduse-Opoku J."/>
            <person name="Curtis M."/>
            <person name="Wade W."/>
            <person name="Hashim A."/>
        </authorList>
    </citation>
    <scope>NUCLEOTIDE SEQUENCE [LARGE SCALE GENOMIC DNA]</scope>
    <source>
        <strain evidence="4 5">P11</strain>
    </source>
</reference>
<comment type="subcellular location">
    <subcellularLocation>
        <location evidence="2">Cell outer membrane</location>
        <topology evidence="2">Multi-pass membrane protein</topology>
    </subcellularLocation>
</comment>
<dbReference type="InterPro" id="IPR023996">
    <property type="entry name" value="TonB-dep_OMP_SusC/RagA"/>
</dbReference>
<dbReference type="SUPFAM" id="SSF56935">
    <property type="entry name" value="Porins"/>
    <property type="match status" value="1"/>
</dbReference>
<dbReference type="InterPro" id="IPR037066">
    <property type="entry name" value="Plug_dom_sf"/>
</dbReference>
<keyword evidence="2" id="KW-1134">Transmembrane beta strand</keyword>
<keyword evidence="2" id="KW-0813">Transport</keyword>
<dbReference type="FunFam" id="2.170.130.10:FF:000003">
    <property type="entry name" value="SusC/RagA family TonB-linked outer membrane protein"/>
    <property type="match status" value="1"/>
</dbReference>
<gene>
    <name evidence="4" type="ORF">E4T88_05660</name>
</gene>
<organism evidence="4 5">
    <name type="scientific">Dysgonomonas mossii</name>
    <dbReference type="NCBI Taxonomy" id="163665"/>
    <lineage>
        <taxon>Bacteria</taxon>
        <taxon>Pseudomonadati</taxon>
        <taxon>Bacteroidota</taxon>
        <taxon>Bacteroidia</taxon>
        <taxon>Bacteroidales</taxon>
        <taxon>Dysgonomonadaceae</taxon>
        <taxon>Dysgonomonas</taxon>
    </lineage>
</organism>
<keyword evidence="4" id="KW-0675">Receptor</keyword>
<dbReference type="GO" id="GO:0009279">
    <property type="term" value="C:cell outer membrane"/>
    <property type="evidence" value="ECO:0007669"/>
    <property type="project" value="UniProtKB-SubCell"/>
</dbReference>
<dbReference type="AlphaFoldDB" id="A0A4Y9IP38"/>
<dbReference type="PANTHER" id="PTHR30069:SF29">
    <property type="entry name" value="HEMOGLOBIN AND HEMOGLOBIN-HAPTOGLOBIN-BINDING PROTEIN 1-RELATED"/>
    <property type="match status" value="1"/>
</dbReference>
<name>A0A4Y9IP38_9BACT</name>
<dbReference type="PROSITE" id="PS52016">
    <property type="entry name" value="TONB_DEPENDENT_REC_3"/>
    <property type="match status" value="1"/>
</dbReference>
<accession>A0A4Y9IP38</accession>
<dbReference type="EMBL" id="SPPK01000002">
    <property type="protein sequence ID" value="TFU89504.1"/>
    <property type="molecule type" value="Genomic_DNA"/>
</dbReference>
<keyword evidence="2" id="KW-0998">Cell outer membrane</keyword>
<dbReference type="SUPFAM" id="SSF49464">
    <property type="entry name" value="Carboxypeptidase regulatory domain-like"/>
    <property type="match status" value="1"/>
</dbReference>
<keyword evidence="1" id="KW-0732">Signal</keyword>
<evidence type="ECO:0000256" key="2">
    <source>
        <dbReference type="PROSITE-ProRule" id="PRU01360"/>
    </source>
</evidence>
<dbReference type="PANTHER" id="PTHR30069">
    <property type="entry name" value="TONB-DEPENDENT OUTER MEMBRANE RECEPTOR"/>
    <property type="match status" value="1"/>
</dbReference>
<dbReference type="InterPro" id="IPR012910">
    <property type="entry name" value="Plug_dom"/>
</dbReference>
<comment type="caution">
    <text evidence="4">The sequence shown here is derived from an EMBL/GenBank/DDBJ whole genome shotgun (WGS) entry which is preliminary data.</text>
</comment>
<dbReference type="InterPro" id="IPR008969">
    <property type="entry name" value="CarboxyPept-like_regulatory"/>
</dbReference>
<dbReference type="NCBIfam" id="TIGR04056">
    <property type="entry name" value="OMP_RagA_SusC"/>
    <property type="match status" value="1"/>
</dbReference>
<keyword evidence="2" id="KW-0472">Membrane</keyword>
<feature type="domain" description="TonB-dependent receptor plug" evidence="3">
    <location>
        <begin position="129"/>
        <end position="229"/>
    </location>
</feature>
<dbReference type="OrthoDB" id="9768177at2"/>
<dbReference type="GO" id="GO:0044718">
    <property type="term" value="P:siderophore transmembrane transport"/>
    <property type="evidence" value="ECO:0007669"/>
    <property type="project" value="TreeGrafter"/>
</dbReference>
<dbReference type="InterPro" id="IPR023997">
    <property type="entry name" value="TonB-dep_OMP_SusC/RagA_CS"/>
</dbReference>
<evidence type="ECO:0000313" key="4">
    <source>
        <dbReference type="EMBL" id="TFU89504.1"/>
    </source>
</evidence>
<dbReference type="Pfam" id="PF13715">
    <property type="entry name" value="CarbopepD_reg_2"/>
    <property type="match status" value="1"/>
</dbReference>
<dbReference type="Gene3D" id="2.60.40.1120">
    <property type="entry name" value="Carboxypeptidase-like, regulatory domain"/>
    <property type="match status" value="1"/>
</dbReference>
<dbReference type="RefSeq" id="WP_135104509.1">
    <property type="nucleotide sequence ID" value="NZ_JADGKW010000002.1"/>
</dbReference>
<evidence type="ECO:0000256" key="1">
    <source>
        <dbReference type="ARBA" id="ARBA00022729"/>
    </source>
</evidence>
<protein>
    <submittedName>
        <fullName evidence="4">TonB-dependent receptor</fullName>
    </submittedName>
</protein>